<dbReference type="PANTHER" id="PTHR33116:SF78">
    <property type="entry name" value="OS12G0587133 PROTEIN"/>
    <property type="match status" value="1"/>
</dbReference>
<keyword evidence="2" id="KW-1185">Reference proteome</keyword>
<protein>
    <submittedName>
        <fullName evidence="1">Ribonuclease H protein At1g65750 family</fullName>
    </submittedName>
</protein>
<dbReference type="SUPFAM" id="SSF56672">
    <property type="entry name" value="DNA/RNA polymerases"/>
    <property type="match status" value="1"/>
</dbReference>
<dbReference type="Gramene" id="C.cajan_17792.t">
    <property type="protein sequence ID" value="C.cajan_17792.t"/>
    <property type="gene ID" value="C.cajan_17792"/>
</dbReference>
<dbReference type="STRING" id="3821.A0A151T9N1"/>
<feature type="non-terminal residue" evidence="1">
    <location>
        <position position="1"/>
    </location>
</feature>
<dbReference type="AlphaFoldDB" id="A0A151T9N1"/>
<dbReference type="Proteomes" id="UP000075243">
    <property type="component" value="Chromosome 7"/>
</dbReference>
<reference evidence="1 2" key="1">
    <citation type="journal article" date="2012" name="Nat. Biotechnol.">
        <title>Draft genome sequence of pigeonpea (Cajanus cajan), an orphan legume crop of resource-poor farmers.</title>
        <authorList>
            <person name="Varshney R.K."/>
            <person name="Chen W."/>
            <person name="Li Y."/>
            <person name="Bharti A.K."/>
            <person name="Saxena R.K."/>
            <person name="Schlueter J.A."/>
            <person name="Donoghue M.T."/>
            <person name="Azam S."/>
            <person name="Fan G."/>
            <person name="Whaley A.M."/>
            <person name="Farmer A.D."/>
            <person name="Sheridan J."/>
            <person name="Iwata A."/>
            <person name="Tuteja R."/>
            <person name="Penmetsa R.V."/>
            <person name="Wu W."/>
            <person name="Upadhyaya H.D."/>
            <person name="Yang S.P."/>
            <person name="Shah T."/>
            <person name="Saxena K.B."/>
            <person name="Michael T."/>
            <person name="McCombie W.R."/>
            <person name="Yang B."/>
            <person name="Zhang G."/>
            <person name="Yang H."/>
            <person name="Wang J."/>
            <person name="Spillane C."/>
            <person name="Cook D.R."/>
            <person name="May G.D."/>
            <person name="Xu X."/>
            <person name="Jackson S.A."/>
        </authorList>
    </citation>
    <scope>NUCLEOTIDE SEQUENCE [LARGE SCALE GENOMIC DNA]</scope>
    <source>
        <strain evidence="2">cv. Asha</strain>
    </source>
</reference>
<name>A0A151T9N1_CAJCA</name>
<dbReference type="PANTHER" id="PTHR33116">
    <property type="entry name" value="REVERSE TRANSCRIPTASE ZINC-BINDING DOMAIN-CONTAINING PROTEIN-RELATED-RELATED"/>
    <property type="match status" value="1"/>
</dbReference>
<proteinExistence type="predicted"/>
<sequence length="460" mass="53569">ALSSEFGELEIKEAVWECNGSKSPGPDGFNFRFIKEFWETMKPDIIIYLNEFHKDGKLPRGFNPSFITLVPKKIDPRELNEFRPISLIGSMYKILEKVLARRLKGVLSRVVDQTQSAFLANRKFGFCDKWVGWINEALRTSTVSVLVNGSPTSEFAPQRGLRQGDPLAPFLFTIVAEGLTGLMRNAIQKGKFFWSIGVDRNTLERYVDLLNCKIMTILFTYLGLPIGATARKASTWHPVLVKLRNKLATWKNKSISLAGRISLINSVLSFIPLYFMSFYRLPTIVLKEIVCIQRNFLWGRDENVKKICWVRWDKVTMPKSMGGLGIKDLWSFNTALLAKWRWNLFNHADSLWGKVLTSKYGGYSSLADMGDGRQARFYSEWWTDLKKTFVYTKVRIQPWIDYAKVRTRLRFWQDTWLGGESLINAFPRIYINSNQKHNKLLDMGNWVENEWNWQFYWRRT</sequence>
<evidence type="ECO:0000313" key="1">
    <source>
        <dbReference type="EMBL" id="KYP63736.1"/>
    </source>
</evidence>
<dbReference type="EMBL" id="CM003609">
    <property type="protein sequence ID" value="KYP63736.1"/>
    <property type="molecule type" value="Genomic_DNA"/>
</dbReference>
<dbReference type="InterPro" id="IPR043502">
    <property type="entry name" value="DNA/RNA_pol_sf"/>
</dbReference>
<gene>
    <name evidence="1" type="ORF">KK1_018318</name>
</gene>
<organism evidence="1 2">
    <name type="scientific">Cajanus cajan</name>
    <name type="common">Pigeon pea</name>
    <name type="synonym">Cajanus indicus</name>
    <dbReference type="NCBI Taxonomy" id="3821"/>
    <lineage>
        <taxon>Eukaryota</taxon>
        <taxon>Viridiplantae</taxon>
        <taxon>Streptophyta</taxon>
        <taxon>Embryophyta</taxon>
        <taxon>Tracheophyta</taxon>
        <taxon>Spermatophyta</taxon>
        <taxon>Magnoliopsida</taxon>
        <taxon>eudicotyledons</taxon>
        <taxon>Gunneridae</taxon>
        <taxon>Pentapetalae</taxon>
        <taxon>rosids</taxon>
        <taxon>fabids</taxon>
        <taxon>Fabales</taxon>
        <taxon>Fabaceae</taxon>
        <taxon>Papilionoideae</taxon>
        <taxon>50 kb inversion clade</taxon>
        <taxon>NPAAA clade</taxon>
        <taxon>indigoferoid/millettioid clade</taxon>
        <taxon>Phaseoleae</taxon>
        <taxon>Cajanus</taxon>
    </lineage>
</organism>
<evidence type="ECO:0000313" key="2">
    <source>
        <dbReference type="Proteomes" id="UP000075243"/>
    </source>
</evidence>
<dbReference type="OMA" id="WIGWIME"/>
<accession>A0A151T9N1</accession>